<comment type="caution">
    <text evidence="3">The sequence shown here is derived from an EMBL/GenBank/DDBJ whole genome shotgun (WGS) entry which is preliminary data.</text>
</comment>
<reference evidence="3 4" key="1">
    <citation type="journal article" date="2016" name="Nat. Commun.">
        <title>Thousands of microbial genomes shed light on interconnected biogeochemical processes in an aquifer system.</title>
        <authorList>
            <person name="Anantharaman K."/>
            <person name="Brown C.T."/>
            <person name="Hug L.A."/>
            <person name="Sharon I."/>
            <person name="Castelle C.J."/>
            <person name="Probst A.J."/>
            <person name="Thomas B.C."/>
            <person name="Singh A."/>
            <person name="Wilkins M.J."/>
            <person name="Karaoz U."/>
            <person name="Brodie E.L."/>
            <person name="Williams K.H."/>
            <person name="Hubbard S.S."/>
            <person name="Banfield J.F."/>
        </authorList>
    </citation>
    <scope>NUCLEOTIDE SEQUENCE [LARGE SCALE GENOMIC DNA]</scope>
</reference>
<dbReference type="Proteomes" id="UP000178999">
    <property type="component" value="Unassembled WGS sequence"/>
</dbReference>
<sequence length="222" mass="24960">MSENVMKWLGVVSGIIGIGLLLYVLFPIFSYELFSKNEFTNYLSPVPGGENYSLQTEKQDFTKASNWFETDEEVVFEDTNLRFYTLGIPKLGIENATVSVGGENLSDSLIQYPGTALPGKRGNAVIFGHSILPQFFNPKDYLTIFSTLPKMKANDEILINSDGLNYLYRVEDVFEVKPTDIQILEQNTSDSFLTLVTCVPPGHPLRPKRLVVRARLIPLAER</sequence>
<dbReference type="Pfam" id="PF04203">
    <property type="entry name" value="Sortase"/>
    <property type="match status" value="1"/>
</dbReference>
<keyword evidence="1" id="KW-0378">Hydrolase</keyword>
<dbReference type="AlphaFoldDB" id="A0A1F8CUS7"/>
<accession>A0A1F8CUS7</accession>
<dbReference type="InterPro" id="IPR005754">
    <property type="entry name" value="Sortase"/>
</dbReference>
<proteinExistence type="predicted"/>
<evidence type="ECO:0000256" key="1">
    <source>
        <dbReference type="ARBA" id="ARBA00022801"/>
    </source>
</evidence>
<evidence type="ECO:0000313" key="3">
    <source>
        <dbReference type="EMBL" id="OGM80021.1"/>
    </source>
</evidence>
<evidence type="ECO:0000313" key="4">
    <source>
        <dbReference type="Proteomes" id="UP000178999"/>
    </source>
</evidence>
<dbReference type="GO" id="GO:0016787">
    <property type="term" value="F:hydrolase activity"/>
    <property type="evidence" value="ECO:0007669"/>
    <property type="project" value="UniProtKB-KW"/>
</dbReference>
<feature type="transmembrane region" description="Helical" evidence="2">
    <location>
        <begin position="6"/>
        <end position="26"/>
    </location>
</feature>
<organism evidence="3 4">
    <name type="scientific">Candidatus Woesebacteria bacterium RIFOXYB1_FULL_38_16</name>
    <dbReference type="NCBI Taxonomy" id="1802538"/>
    <lineage>
        <taxon>Bacteria</taxon>
        <taxon>Candidatus Woeseibacteriota</taxon>
    </lineage>
</organism>
<dbReference type="STRING" id="1802538.A2382_05035"/>
<keyword evidence="2" id="KW-1133">Transmembrane helix</keyword>
<dbReference type="NCBIfam" id="TIGR01076">
    <property type="entry name" value="sortase_fam"/>
    <property type="match status" value="1"/>
</dbReference>
<dbReference type="InterPro" id="IPR023365">
    <property type="entry name" value="Sortase_dom-sf"/>
</dbReference>
<dbReference type="SUPFAM" id="SSF63817">
    <property type="entry name" value="Sortase"/>
    <property type="match status" value="1"/>
</dbReference>
<protein>
    <recommendedName>
        <fullName evidence="5">Sortase</fullName>
    </recommendedName>
</protein>
<keyword evidence="2" id="KW-0812">Transmembrane</keyword>
<gene>
    <name evidence="3" type="ORF">A2382_05035</name>
</gene>
<dbReference type="Gene3D" id="2.40.260.10">
    <property type="entry name" value="Sortase"/>
    <property type="match status" value="1"/>
</dbReference>
<name>A0A1F8CUS7_9BACT</name>
<evidence type="ECO:0000256" key="2">
    <source>
        <dbReference type="SAM" id="Phobius"/>
    </source>
</evidence>
<keyword evidence="2" id="KW-0472">Membrane</keyword>
<dbReference type="EMBL" id="MGHY01000005">
    <property type="protein sequence ID" value="OGM80021.1"/>
    <property type="molecule type" value="Genomic_DNA"/>
</dbReference>
<evidence type="ECO:0008006" key="5">
    <source>
        <dbReference type="Google" id="ProtNLM"/>
    </source>
</evidence>